<evidence type="ECO:0000313" key="2">
    <source>
        <dbReference type="EMBL" id="KAK7382395.1"/>
    </source>
</evidence>
<evidence type="ECO:0000313" key="3">
    <source>
        <dbReference type="Proteomes" id="UP001374584"/>
    </source>
</evidence>
<protein>
    <submittedName>
        <fullName evidence="2">Uncharacterized protein</fullName>
    </submittedName>
</protein>
<evidence type="ECO:0000256" key="1">
    <source>
        <dbReference type="SAM" id="MobiDB-lite"/>
    </source>
</evidence>
<proteinExistence type="predicted"/>
<keyword evidence="3" id="KW-1185">Reference proteome</keyword>
<sequence length="100" mass="11613">MDETRRKSEGREDDDGFSLSQTIVQEFRMHLMDNNESQNMNLYHVIFVRVQETRYIIACIDQPSNVSWVPQHGPKPRGMDPTGGIEQRRVISHQPTEKGD</sequence>
<feature type="region of interest" description="Disordered" evidence="1">
    <location>
        <begin position="66"/>
        <end position="100"/>
    </location>
</feature>
<accession>A0AAN9NZP4</accession>
<name>A0AAN9NZP4_PHACN</name>
<reference evidence="2 3" key="1">
    <citation type="submission" date="2024-01" db="EMBL/GenBank/DDBJ databases">
        <title>The genomes of 5 underutilized Papilionoideae crops provide insights into root nodulation and disease resistanc.</title>
        <authorList>
            <person name="Jiang F."/>
        </authorList>
    </citation>
    <scope>NUCLEOTIDE SEQUENCE [LARGE SCALE GENOMIC DNA]</scope>
    <source>
        <strain evidence="2">JINMINGXINNONG_FW02</strain>
        <tissue evidence="2">Leaves</tissue>
    </source>
</reference>
<gene>
    <name evidence="2" type="ORF">VNO80_01246</name>
</gene>
<dbReference type="AlphaFoldDB" id="A0AAN9NZP4"/>
<dbReference type="Proteomes" id="UP001374584">
    <property type="component" value="Unassembled WGS sequence"/>
</dbReference>
<comment type="caution">
    <text evidence="2">The sequence shown here is derived from an EMBL/GenBank/DDBJ whole genome shotgun (WGS) entry which is preliminary data.</text>
</comment>
<organism evidence="2 3">
    <name type="scientific">Phaseolus coccineus</name>
    <name type="common">Scarlet runner bean</name>
    <name type="synonym">Phaseolus multiflorus</name>
    <dbReference type="NCBI Taxonomy" id="3886"/>
    <lineage>
        <taxon>Eukaryota</taxon>
        <taxon>Viridiplantae</taxon>
        <taxon>Streptophyta</taxon>
        <taxon>Embryophyta</taxon>
        <taxon>Tracheophyta</taxon>
        <taxon>Spermatophyta</taxon>
        <taxon>Magnoliopsida</taxon>
        <taxon>eudicotyledons</taxon>
        <taxon>Gunneridae</taxon>
        <taxon>Pentapetalae</taxon>
        <taxon>rosids</taxon>
        <taxon>fabids</taxon>
        <taxon>Fabales</taxon>
        <taxon>Fabaceae</taxon>
        <taxon>Papilionoideae</taxon>
        <taxon>50 kb inversion clade</taxon>
        <taxon>NPAAA clade</taxon>
        <taxon>indigoferoid/millettioid clade</taxon>
        <taxon>Phaseoleae</taxon>
        <taxon>Phaseolus</taxon>
    </lineage>
</organism>
<dbReference type="EMBL" id="JAYMYR010000001">
    <property type="protein sequence ID" value="KAK7382395.1"/>
    <property type="molecule type" value="Genomic_DNA"/>
</dbReference>